<gene>
    <name evidence="5" type="ORF">J0895_20050</name>
</gene>
<dbReference type="InterPro" id="IPR005952">
    <property type="entry name" value="Phosphogly_mut1"/>
</dbReference>
<keyword evidence="6" id="KW-1185">Reference proteome</keyword>
<dbReference type="Pfam" id="PF00300">
    <property type="entry name" value="His_Phos_1"/>
    <property type="match status" value="1"/>
</dbReference>
<dbReference type="SMART" id="SM00855">
    <property type="entry name" value="PGAM"/>
    <property type="match status" value="1"/>
</dbReference>
<proteinExistence type="inferred from homology"/>
<evidence type="ECO:0000256" key="2">
    <source>
        <dbReference type="ARBA" id="ARBA00012028"/>
    </source>
</evidence>
<comment type="similarity">
    <text evidence="1">Belongs to the phosphoglycerate mutase family. BPG-dependent PGAM subfamily.</text>
</comment>
<dbReference type="EC" id="5.4.2.11" evidence="2"/>
<accession>A0ABS3FYC2</accession>
<reference evidence="5 6" key="1">
    <citation type="submission" date="2021-03" db="EMBL/GenBank/DDBJ databases">
        <title>Metabolic Capacity of the Antarctic Cyanobacterium Phormidium pseudopriestleyi that Sustains Oxygenic Photosynthesis in the Presence of Hydrogen Sulfide.</title>
        <authorList>
            <person name="Lumian J.E."/>
            <person name="Jungblut A.D."/>
            <person name="Dillon M.L."/>
            <person name="Hawes I."/>
            <person name="Doran P.T."/>
            <person name="Mackey T.J."/>
            <person name="Dick G.J."/>
            <person name="Grettenberger C.L."/>
            <person name="Sumner D.Y."/>
        </authorList>
    </citation>
    <scope>NUCLEOTIDE SEQUENCE [LARGE SCALE GENOMIC DNA]</scope>
    <source>
        <strain evidence="5 6">FRX01</strain>
    </source>
</reference>
<evidence type="ECO:0000256" key="4">
    <source>
        <dbReference type="ARBA" id="ARBA00023235"/>
    </source>
</evidence>
<dbReference type="InterPro" id="IPR013078">
    <property type="entry name" value="His_Pase_superF_clade-1"/>
</dbReference>
<organism evidence="5 6">
    <name type="scientific">Phormidium pseudopriestleyi FRX01</name>
    <dbReference type="NCBI Taxonomy" id="1759528"/>
    <lineage>
        <taxon>Bacteria</taxon>
        <taxon>Bacillati</taxon>
        <taxon>Cyanobacteriota</taxon>
        <taxon>Cyanophyceae</taxon>
        <taxon>Oscillatoriophycideae</taxon>
        <taxon>Oscillatoriales</taxon>
        <taxon>Oscillatoriaceae</taxon>
        <taxon>Phormidium</taxon>
    </lineage>
</organism>
<name>A0ABS3FYC2_9CYAN</name>
<evidence type="ECO:0000256" key="3">
    <source>
        <dbReference type="ARBA" id="ARBA00023152"/>
    </source>
</evidence>
<protein>
    <recommendedName>
        <fullName evidence="2">phosphoglycerate mutase (2,3-diphosphoglycerate-dependent)</fullName>
        <ecNumber evidence="2">5.4.2.11</ecNumber>
    </recommendedName>
</protein>
<dbReference type="SUPFAM" id="SSF53254">
    <property type="entry name" value="Phosphoglycerate mutase-like"/>
    <property type="match status" value="1"/>
</dbReference>
<evidence type="ECO:0000313" key="5">
    <source>
        <dbReference type="EMBL" id="MBO0351327.1"/>
    </source>
</evidence>
<sequence length="233" mass="26852">MSTQSLHKITDYTDFSRIRSMRWEDIYQRLESPLVFPKSVDLHLIRHAQTETNAKKLITGSLNVELTKQGEEQAKSLGLKLDPHYQIGFCSHLHRSQRTLDLAVEQGQVRVDKIFKDPRLNERKLGVLEGQKFHWIPEYDAGDLNYAPENGESYREVSRRILAFLIDLADQVLNQRVNKILISGHMGPMRIMVGILENREDASNVMGLSFPNAEVLKFSWSELNLPPFLQDSH</sequence>
<evidence type="ECO:0000256" key="1">
    <source>
        <dbReference type="ARBA" id="ARBA00006717"/>
    </source>
</evidence>
<dbReference type="EMBL" id="JAFLQW010000527">
    <property type="protein sequence ID" value="MBO0351327.1"/>
    <property type="molecule type" value="Genomic_DNA"/>
</dbReference>
<dbReference type="Proteomes" id="UP000664844">
    <property type="component" value="Unassembled WGS sequence"/>
</dbReference>
<dbReference type="PANTHER" id="PTHR11931">
    <property type="entry name" value="PHOSPHOGLYCERATE MUTASE"/>
    <property type="match status" value="1"/>
</dbReference>
<dbReference type="CDD" id="cd07067">
    <property type="entry name" value="HP_PGM_like"/>
    <property type="match status" value="1"/>
</dbReference>
<evidence type="ECO:0000313" key="6">
    <source>
        <dbReference type="Proteomes" id="UP000664844"/>
    </source>
</evidence>
<keyword evidence="3" id="KW-0324">Glycolysis</keyword>
<comment type="caution">
    <text evidence="5">The sequence shown here is derived from an EMBL/GenBank/DDBJ whole genome shotgun (WGS) entry which is preliminary data.</text>
</comment>
<dbReference type="InterPro" id="IPR029033">
    <property type="entry name" value="His_PPase_superfam"/>
</dbReference>
<keyword evidence="4" id="KW-0413">Isomerase</keyword>
<dbReference type="Gene3D" id="3.40.50.1240">
    <property type="entry name" value="Phosphoglycerate mutase-like"/>
    <property type="match status" value="1"/>
</dbReference>